<accession>A0A7U6LXX5</accession>
<protein>
    <submittedName>
        <fullName evidence="1">Uncharacterized protein</fullName>
    </submittedName>
</protein>
<dbReference type="InterPro" id="IPR036890">
    <property type="entry name" value="HATPase_C_sf"/>
</dbReference>
<dbReference type="Proteomes" id="UP000464661">
    <property type="component" value="Chromosome"/>
</dbReference>
<dbReference type="EMBL" id="AP022324">
    <property type="protein sequence ID" value="BBU42326.1"/>
    <property type="molecule type" value="Genomic_DNA"/>
</dbReference>
<sequence>MAHWQDIVPSRELGLLPTLGELEVILIGDYRVLKSGQTPQFNIDPQKAFSLLQGANIYESRFAYVREVLQNAVDATLIRVWVTQPKASLANLSGPRVAQQILQQHKIYVELVEGEVSENAGSRWTLRVTDQGTGICISDLAYMLRVGASQENRKRQSIVDQMPEWLKPSGAFGIGLQSVFMVCDVVKIRTKDIFSNEALELDMHSPTSSKEGMVLIKRIATDVSEPCGTTIEFEFALPEAEGSPLAIRNGSISSSVALGYDPIYGDSYSYEAAKIADKISDFSDGSLIAIEGVVSTRRYGEFQIAKPKKSSRAIDFDYVNISNDERQELVGVYYRFIDEERIGPAVKLYYRGQPFKLEMPAFPLLDVRINLMSGHAGDWLAASRSEVAAAAKQKLERAIFSAIYEKFKKDMKRSEGWADEHEKRVSLFLAVMAAKYNGSWSALSDDIGDKWLDAEQGHESLRHLFSSPDVWTVGVGSHEDMLTDVSGHLQIGKKYEYLLPVILAKWQEKSRHSVTAITYSELVETGSKTAVKYFDELSSRSKSIFSNFIKEDLEKSIFYRMNRQKKDLCTEGALAARLHKLTRDGFSNQRYYTFYDANFKKWRDLAVKDGLDLKGIEPIFPGIISTSSRIILPFLFRKSFSSGGRKVDAQGMHEFCIYVQSRLIRELSLGRVKELYLDLINFIDELMGRSPYSHDWLVNREEFY</sequence>
<dbReference type="Gene3D" id="3.30.565.10">
    <property type="entry name" value="Histidine kinase-like ATPase, C-terminal domain"/>
    <property type="match status" value="1"/>
</dbReference>
<reference evidence="1 2" key="1">
    <citation type="submission" date="2020-01" db="EMBL/GenBank/DDBJ databases">
        <title>Complete Genome Sequence of Pseudomonas putida Strain TS312, Harboring the HdtS type N-acyl-homoserine Lactone Synthase, Isolated from a Paper Mill.</title>
        <authorList>
            <person name="Hosoe A."/>
            <person name="Suenaga T."/>
            <person name="Sugi T."/>
            <person name="Izumi T."/>
            <person name="Nagai N."/>
            <person name="Terada A."/>
        </authorList>
    </citation>
    <scope>NUCLEOTIDE SEQUENCE [LARGE SCALE GENOMIC DNA]</scope>
    <source>
        <strain evidence="1 2">TS312</strain>
    </source>
</reference>
<gene>
    <name evidence="1" type="ORF">PPTS312_02410</name>
</gene>
<dbReference type="SUPFAM" id="SSF55874">
    <property type="entry name" value="ATPase domain of HSP90 chaperone/DNA topoisomerase II/histidine kinase"/>
    <property type="match status" value="1"/>
</dbReference>
<evidence type="ECO:0000313" key="1">
    <source>
        <dbReference type="EMBL" id="BBU42326.1"/>
    </source>
</evidence>
<organism evidence="1 2">
    <name type="scientific">Pseudomonas putida</name>
    <name type="common">Arthrobacter siderocapsulatus</name>
    <dbReference type="NCBI Taxonomy" id="303"/>
    <lineage>
        <taxon>Bacteria</taxon>
        <taxon>Pseudomonadati</taxon>
        <taxon>Pseudomonadota</taxon>
        <taxon>Gammaproteobacteria</taxon>
        <taxon>Pseudomonadales</taxon>
        <taxon>Pseudomonadaceae</taxon>
        <taxon>Pseudomonas</taxon>
    </lineage>
</organism>
<dbReference type="AlphaFoldDB" id="A0A7U6LXX5"/>
<evidence type="ECO:0000313" key="2">
    <source>
        <dbReference type="Proteomes" id="UP000464661"/>
    </source>
</evidence>
<name>A0A7U6LXX5_PSEPU</name>
<proteinExistence type="predicted"/>